<keyword evidence="3" id="KW-0963">Cytoplasm</keyword>
<feature type="domain" description="DNA polymerase III beta sliding clamp central" evidence="10">
    <location>
        <begin position="151"/>
        <end position="260"/>
    </location>
</feature>
<dbReference type="GO" id="GO:0009360">
    <property type="term" value="C:DNA polymerase III complex"/>
    <property type="evidence" value="ECO:0007669"/>
    <property type="project" value="InterPro"/>
</dbReference>
<dbReference type="GO" id="GO:0008408">
    <property type="term" value="F:3'-5' exonuclease activity"/>
    <property type="evidence" value="ECO:0007669"/>
    <property type="project" value="InterPro"/>
</dbReference>
<name>A0A0F9FRN9_9ZZZZ</name>
<accession>A0A0F9FRN9</accession>
<dbReference type="InterPro" id="IPR046938">
    <property type="entry name" value="DNA_clamp_sf"/>
</dbReference>
<dbReference type="Pfam" id="PF02767">
    <property type="entry name" value="DNA_pol3_beta_2"/>
    <property type="match status" value="1"/>
</dbReference>
<evidence type="ECO:0000256" key="5">
    <source>
        <dbReference type="ARBA" id="ARBA00022695"/>
    </source>
</evidence>
<dbReference type="EMBL" id="LAZR01029285">
    <property type="protein sequence ID" value="KKL60040.1"/>
    <property type="molecule type" value="Genomic_DNA"/>
</dbReference>
<dbReference type="AlphaFoldDB" id="A0A0F9FRN9"/>
<evidence type="ECO:0000256" key="8">
    <source>
        <dbReference type="ARBA" id="ARBA00023125"/>
    </source>
</evidence>
<proteinExistence type="inferred from homology"/>
<dbReference type="Gene3D" id="3.10.150.10">
    <property type="entry name" value="DNA Polymerase III, subunit A, domain 2"/>
    <property type="match status" value="1"/>
</dbReference>
<reference evidence="11" key="1">
    <citation type="journal article" date="2015" name="Nature">
        <title>Complex archaea that bridge the gap between prokaryotes and eukaryotes.</title>
        <authorList>
            <person name="Spang A."/>
            <person name="Saw J.H."/>
            <person name="Jorgensen S.L."/>
            <person name="Zaremba-Niedzwiedzka K."/>
            <person name="Martijn J."/>
            <person name="Lind A.E."/>
            <person name="van Eijk R."/>
            <person name="Schleper C."/>
            <person name="Guy L."/>
            <person name="Ettema T.J."/>
        </authorList>
    </citation>
    <scope>NUCLEOTIDE SEQUENCE</scope>
</reference>
<keyword evidence="5" id="KW-0548">Nucleotidyltransferase</keyword>
<sequence>MKIEIAAQDLKRALNTCNEIAPVSSAIAEEKTGVLVRAEGDTVVFTSSDDNLGVRVQVPAIVKEAGDTLVKAGPVATSVTATFEDYGFDNAPNIVTLSTTSKSTLKISGGNRVSEGQTLKHVRNFPLLNSGFFIEAPEFNDALSTEFPTFEFMDGMSKVSHAASKDASKLHFNCIQLTLTDNEVVFAATDGIQIAEFRRVAKVKGLRGSFILGLKFATVASKLVNPAFDFVDMYVEDDQFFLKSGGTVLIGTLISTAFPDYTAYMETEGLKLATFPREAFMSVLQGMQPTVDAKSHRLVVDAFKKGNASLSTSSISGEAESSDLEVNTPD</sequence>
<evidence type="ECO:0000256" key="2">
    <source>
        <dbReference type="ARBA" id="ARBA00010752"/>
    </source>
</evidence>
<comment type="subcellular location">
    <subcellularLocation>
        <location evidence="1">Cytoplasm</location>
    </subcellularLocation>
</comment>
<feature type="compositionally biased region" description="Low complexity" evidence="9">
    <location>
        <begin position="310"/>
        <end position="319"/>
    </location>
</feature>
<evidence type="ECO:0000256" key="9">
    <source>
        <dbReference type="SAM" id="MobiDB-lite"/>
    </source>
</evidence>
<gene>
    <name evidence="11" type="ORF">LCGC14_2209310</name>
</gene>
<dbReference type="SMART" id="SM00480">
    <property type="entry name" value="POL3Bc"/>
    <property type="match status" value="1"/>
</dbReference>
<keyword evidence="7" id="KW-0239">DNA-directed DNA polymerase</keyword>
<dbReference type="GO" id="GO:0003677">
    <property type="term" value="F:DNA binding"/>
    <property type="evidence" value="ECO:0007669"/>
    <property type="project" value="UniProtKB-KW"/>
</dbReference>
<dbReference type="GO" id="GO:0003887">
    <property type="term" value="F:DNA-directed DNA polymerase activity"/>
    <property type="evidence" value="ECO:0007669"/>
    <property type="project" value="UniProtKB-KW"/>
</dbReference>
<comment type="caution">
    <text evidence="11">The sequence shown here is derived from an EMBL/GenBank/DDBJ whole genome shotgun (WGS) entry which is preliminary data.</text>
</comment>
<evidence type="ECO:0000256" key="3">
    <source>
        <dbReference type="ARBA" id="ARBA00022490"/>
    </source>
</evidence>
<feature type="non-terminal residue" evidence="11">
    <location>
        <position position="330"/>
    </location>
</feature>
<feature type="region of interest" description="Disordered" evidence="9">
    <location>
        <begin position="310"/>
        <end position="330"/>
    </location>
</feature>
<dbReference type="SUPFAM" id="SSF55979">
    <property type="entry name" value="DNA clamp"/>
    <property type="match status" value="1"/>
</dbReference>
<evidence type="ECO:0000256" key="4">
    <source>
        <dbReference type="ARBA" id="ARBA00022679"/>
    </source>
</evidence>
<dbReference type="Gene3D" id="3.70.10.10">
    <property type="match status" value="1"/>
</dbReference>
<evidence type="ECO:0000256" key="7">
    <source>
        <dbReference type="ARBA" id="ARBA00022932"/>
    </source>
</evidence>
<dbReference type="GO" id="GO:0006271">
    <property type="term" value="P:DNA strand elongation involved in DNA replication"/>
    <property type="evidence" value="ECO:0007669"/>
    <property type="project" value="TreeGrafter"/>
</dbReference>
<dbReference type="GO" id="GO:0005737">
    <property type="term" value="C:cytoplasm"/>
    <property type="evidence" value="ECO:0007669"/>
    <property type="project" value="UniProtKB-SubCell"/>
</dbReference>
<dbReference type="PANTHER" id="PTHR30478:SF0">
    <property type="entry name" value="BETA SLIDING CLAMP"/>
    <property type="match status" value="1"/>
</dbReference>
<keyword evidence="6" id="KW-0235">DNA replication</keyword>
<evidence type="ECO:0000259" key="10">
    <source>
        <dbReference type="Pfam" id="PF02767"/>
    </source>
</evidence>
<evidence type="ECO:0000256" key="1">
    <source>
        <dbReference type="ARBA" id="ARBA00004496"/>
    </source>
</evidence>
<keyword evidence="8" id="KW-0238">DNA-binding</keyword>
<protein>
    <recommendedName>
        <fullName evidence="10">DNA polymerase III beta sliding clamp central domain-containing protein</fullName>
    </recommendedName>
</protein>
<keyword evidence="4" id="KW-0808">Transferase</keyword>
<dbReference type="InterPro" id="IPR001001">
    <property type="entry name" value="DNA_polIII_beta"/>
</dbReference>
<evidence type="ECO:0000256" key="6">
    <source>
        <dbReference type="ARBA" id="ARBA00022705"/>
    </source>
</evidence>
<evidence type="ECO:0000313" key="11">
    <source>
        <dbReference type="EMBL" id="KKL60040.1"/>
    </source>
</evidence>
<comment type="similarity">
    <text evidence="2">Belongs to the beta sliding clamp family.</text>
</comment>
<dbReference type="PANTHER" id="PTHR30478">
    <property type="entry name" value="DNA POLYMERASE III SUBUNIT BETA"/>
    <property type="match status" value="1"/>
</dbReference>
<dbReference type="InterPro" id="IPR022637">
    <property type="entry name" value="DNA_polIII_beta_cen"/>
</dbReference>
<organism evidence="11">
    <name type="scientific">marine sediment metagenome</name>
    <dbReference type="NCBI Taxonomy" id="412755"/>
    <lineage>
        <taxon>unclassified sequences</taxon>
        <taxon>metagenomes</taxon>
        <taxon>ecological metagenomes</taxon>
    </lineage>
</organism>